<sequence length="167" mass="17267">MSVSLILVPAALAIAGIIGTAGAAGAASMSTDEETSSGGSGPTPIEVHTRMKDASLLASALQDLGASNVDTVDGALTAVVGDLSLRMTRDEDDIWTAHITGADGRDAQAADATALIEQVDAAYARRVQREVAARIRTRADNAGFELVSESREEDDSVTMVLAVREQL</sequence>
<feature type="chain" id="PRO_5039253341" description="DUF1257 domain-containing protein" evidence="1">
    <location>
        <begin position="24"/>
        <end position="167"/>
    </location>
</feature>
<proteinExistence type="predicted"/>
<dbReference type="RefSeq" id="WP_087132548.1">
    <property type="nucleotide sequence ID" value="NZ_FUKO01000033.1"/>
</dbReference>
<accession>A0A1R4KFW3</accession>
<gene>
    <name evidence="2" type="ORF">FM104_12395</name>
</gene>
<name>A0A1R4KFW3_9MICO</name>
<dbReference type="AlphaFoldDB" id="A0A1R4KFW3"/>
<dbReference type="Proteomes" id="UP000196320">
    <property type="component" value="Unassembled WGS sequence"/>
</dbReference>
<feature type="signal peptide" evidence="1">
    <location>
        <begin position="1"/>
        <end position="23"/>
    </location>
</feature>
<evidence type="ECO:0000256" key="1">
    <source>
        <dbReference type="SAM" id="SignalP"/>
    </source>
</evidence>
<reference evidence="2 3" key="1">
    <citation type="submission" date="2017-02" db="EMBL/GenBank/DDBJ databases">
        <authorList>
            <person name="Peterson S.W."/>
        </authorList>
    </citation>
    <scope>NUCLEOTIDE SEQUENCE [LARGE SCALE GENOMIC DNA]</scope>
    <source>
        <strain evidence="2 3">B Mb 05.01</strain>
    </source>
</reference>
<keyword evidence="1" id="KW-0732">Signal</keyword>
<protein>
    <recommendedName>
        <fullName evidence="4">DUF1257 domain-containing protein</fullName>
    </recommendedName>
</protein>
<evidence type="ECO:0000313" key="3">
    <source>
        <dbReference type="Proteomes" id="UP000196320"/>
    </source>
</evidence>
<organism evidence="2 3">
    <name type="scientific">Microbacterium esteraromaticum</name>
    <dbReference type="NCBI Taxonomy" id="57043"/>
    <lineage>
        <taxon>Bacteria</taxon>
        <taxon>Bacillati</taxon>
        <taxon>Actinomycetota</taxon>
        <taxon>Actinomycetes</taxon>
        <taxon>Micrococcales</taxon>
        <taxon>Microbacteriaceae</taxon>
        <taxon>Microbacterium</taxon>
    </lineage>
</organism>
<evidence type="ECO:0008006" key="4">
    <source>
        <dbReference type="Google" id="ProtNLM"/>
    </source>
</evidence>
<keyword evidence="3" id="KW-1185">Reference proteome</keyword>
<dbReference type="OrthoDB" id="5116898at2"/>
<evidence type="ECO:0000313" key="2">
    <source>
        <dbReference type="EMBL" id="SJN43127.1"/>
    </source>
</evidence>
<dbReference type="EMBL" id="FUKO01000033">
    <property type="protein sequence ID" value="SJN43127.1"/>
    <property type="molecule type" value="Genomic_DNA"/>
</dbReference>